<dbReference type="NCBIfam" id="NF047356">
    <property type="entry name" value="RNA_bind_RnpM"/>
    <property type="match status" value="1"/>
</dbReference>
<dbReference type="InterPro" id="IPR035931">
    <property type="entry name" value="YlxR-like_sf"/>
</dbReference>
<dbReference type="InterPro" id="IPR037465">
    <property type="entry name" value="YlxR"/>
</dbReference>
<proteinExistence type="predicted"/>
<dbReference type="RefSeq" id="WP_158048469.1">
    <property type="nucleotide sequence ID" value="NZ_DAWAFB010000010.1"/>
</dbReference>
<dbReference type="Pfam" id="PF04296">
    <property type="entry name" value="YlxR"/>
    <property type="match status" value="1"/>
</dbReference>
<dbReference type="Proteomes" id="UP000468668">
    <property type="component" value="Unassembled WGS sequence"/>
</dbReference>
<keyword evidence="3" id="KW-1185">Reference proteome</keyword>
<dbReference type="EMBL" id="WAJR01000001">
    <property type="protein sequence ID" value="KAB1642883.1"/>
    <property type="molecule type" value="Genomic_DNA"/>
</dbReference>
<evidence type="ECO:0000313" key="2">
    <source>
        <dbReference type="EMBL" id="KAB1642883.1"/>
    </source>
</evidence>
<protein>
    <submittedName>
        <fullName evidence="2">YlxR family protein</fullName>
    </submittedName>
</protein>
<name>A0A6N6NRD7_9ACTN</name>
<organism evidence="2 3">
    <name type="scientific">Ellagibacter isourolithinifaciens</name>
    <dbReference type="NCBI Taxonomy" id="2137581"/>
    <lineage>
        <taxon>Bacteria</taxon>
        <taxon>Bacillati</taxon>
        <taxon>Actinomycetota</taxon>
        <taxon>Coriobacteriia</taxon>
        <taxon>Eggerthellales</taxon>
        <taxon>Eggerthellaceae</taxon>
        <taxon>Ellagibacter</taxon>
    </lineage>
</organism>
<reference evidence="2 3" key="1">
    <citation type="submission" date="2019-09" db="EMBL/GenBank/DDBJ databases">
        <title>Whole genome shotgun sequencing (WGS) of Ellagibacter isourolithinifaciens DSM 104140(T) and Adlercreutzia muris DSM 29508(T).</title>
        <authorList>
            <person name="Stoll D.A."/>
            <person name="Danylec N."/>
            <person name="Huch M."/>
        </authorList>
    </citation>
    <scope>NUCLEOTIDE SEQUENCE [LARGE SCALE GENOMIC DNA]</scope>
    <source>
        <strain evidence="2 3">DSM 104140</strain>
    </source>
</reference>
<dbReference type="PANTHER" id="PTHR34215">
    <property type="entry name" value="BLL0784 PROTEIN"/>
    <property type="match status" value="1"/>
</dbReference>
<sequence>MDQTTPAKKKQRTCVACGATDTKRALLRIVRSPLGVVSFDPSGRAPGRGAYVCSAECFAAARKAGKLDRALRTKLGEQDLERIAGEMSRDTSRCVGRE</sequence>
<evidence type="ECO:0000313" key="3">
    <source>
        <dbReference type="Proteomes" id="UP000468668"/>
    </source>
</evidence>
<dbReference type="OrthoDB" id="5244965at2"/>
<feature type="domain" description="YlxR" evidence="1">
    <location>
        <begin position="12"/>
        <end position="83"/>
    </location>
</feature>
<evidence type="ECO:0000259" key="1">
    <source>
        <dbReference type="Pfam" id="PF04296"/>
    </source>
</evidence>
<dbReference type="Gene3D" id="3.30.1230.10">
    <property type="entry name" value="YlxR-like"/>
    <property type="match status" value="1"/>
</dbReference>
<dbReference type="PANTHER" id="PTHR34215:SF1">
    <property type="entry name" value="YLXR DOMAIN-CONTAINING PROTEIN"/>
    <property type="match status" value="1"/>
</dbReference>
<comment type="caution">
    <text evidence="2">The sequence shown here is derived from an EMBL/GenBank/DDBJ whole genome shotgun (WGS) entry which is preliminary data.</text>
</comment>
<dbReference type="AlphaFoldDB" id="A0A6N6NRD7"/>
<gene>
    <name evidence="2" type="ORF">F8C90_00405</name>
</gene>
<dbReference type="InterPro" id="IPR007393">
    <property type="entry name" value="YlxR_dom"/>
</dbReference>
<accession>A0A6N6NRD7</accession>
<dbReference type="SUPFAM" id="SSF64376">
    <property type="entry name" value="YlxR-like"/>
    <property type="match status" value="1"/>
</dbReference>
<dbReference type="GeneID" id="98656861"/>